<dbReference type="Proteomes" id="UP000660262">
    <property type="component" value="Unassembled WGS sequence"/>
</dbReference>
<dbReference type="SUPFAM" id="SSF47473">
    <property type="entry name" value="EF-hand"/>
    <property type="match status" value="1"/>
</dbReference>
<dbReference type="InterPro" id="IPR011992">
    <property type="entry name" value="EF-hand-dom_pair"/>
</dbReference>
<dbReference type="PROSITE" id="PS00018">
    <property type="entry name" value="EF_HAND_1"/>
    <property type="match status" value="1"/>
</dbReference>
<dbReference type="Pfam" id="PF13499">
    <property type="entry name" value="EF-hand_7"/>
    <property type="match status" value="1"/>
</dbReference>
<keyword evidence="4" id="KW-1185">Reference proteome</keyword>
<keyword evidence="1" id="KW-0106">Calcium</keyword>
<dbReference type="GO" id="GO:0005509">
    <property type="term" value="F:calcium ion binding"/>
    <property type="evidence" value="ECO:0007669"/>
    <property type="project" value="InterPro"/>
</dbReference>
<gene>
    <name evidence="3" type="ORF">PPROV_000740100</name>
</gene>
<name>A0A830HNB8_9CHLO</name>
<comment type="caution">
    <text evidence="3">The sequence shown here is derived from an EMBL/GenBank/DDBJ whole genome shotgun (WGS) entry which is preliminary data.</text>
</comment>
<dbReference type="Gene3D" id="1.10.238.10">
    <property type="entry name" value="EF-hand"/>
    <property type="match status" value="1"/>
</dbReference>
<dbReference type="InterPro" id="IPR018247">
    <property type="entry name" value="EF_Hand_1_Ca_BS"/>
</dbReference>
<feature type="domain" description="EF-hand" evidence="2">
    <location>
        <begin position="117"/>
        <end position="152"/>
    </location>
</feature>
<dbReference type="PROSITE" id="PS50222">
    <property type="entry name" value="EF_HAND_2"/>
    <property type="match status" value="2"/>
</dbReference>
<dbReference type="AlphaFoldDB" id="A0A830HNB8"/>
<reference evidence="3" key="1">
    <citation type="submission" date="2020-10" db="EMBL/GenBank/DDBJ databases">
        <title>Unveiling of a novel bifunctional photoreceptor, Dualchrome1, isolated from a cosmopolitan green alga.</title>
        <authorList>
            <person name="Suzuki S."/>
            <person name="Kawachi M."/>
        </authorList>
    </citation>
    <scope>NUCLEOTIDE SEQUENCE</scope>
    <source>
        <strain evidence="3">NIES 2893</strain>
    </source>
</reference>
<organism evidence="3 4">
    <name type="scientific">Pycnococcus provasolii</name>
    <dbReference type="NCBI Taxonomy" id="41880"/>
    <lineage>
        <taxon>Eukaryota</taxon>
        <taxon>Viridiplantae</taxon>
        <taxon>Chlorophyta</taxon>
        <taxon>Pseudoscourfieldiophyceae</taxon>
        <taxon>Pseudoscourfieldiales</taxon>
        <taxon>Pycnococcaceae</taxon>
        <taxon>Pycnococcus</taxon>
    </lineage>
</organism>
<feature type="domain" description="EF-hand" evidence="2">
    <location>
        <begin position="70"/>
        <end position="105"/>
    </location>
</feature>
<accession>A0A830HNB8</accession>
<dbReference type="InterPro" id="IPR002048">
    <property type="entry name" value="EF_hand_dom"/>
</dbReference>
<evidence type="ECO:0000259" key="2">
    <source>
        <dbReference type="PROSITE" id="PS50222"/>
    </source>
</evidence>
<dbReference type="EMBL" id="BNJQ01000021">
    <property type="protein sequence ID" value="GHP08664.1"/>
    <property type="molecule type" value="Genomic_DNA"/>
</dbReference>
<dbReference type="CDD" id="cd00051">
    <property type="entry name" value="EFh"/>
    <property type="match status" value="1"/>
</dbReference>
<evidence type="ECO:0000313" key="4">
    <source>
        <dbReference type="Proteomes" id="UP000660262"/>
    </source>
</evidence>
<evidence type="ECO:0000256" key="1">
    <source>
        <dbReference type="ARBA" id="ARBA00022837"/>
    </source>
</evidence>
<dbReference type="SMART" id="SM00054">
    <property type="entry name" value="EFh"/>
    <property type="match status" value="2"/>
</dbReference>
<evidence type="ECO:0000313" key="3">
    <source>
        <dbReference type="EMBL" id="GHP08664.1"/>
    </source>
</evidence>
<protein>
    <recommendedName>
        <fullName evidence="2">EF-hand domain-containing protein</fullName>
    </recommendedName>
</protein>
<proteinExistence type="predicted"/>
<sequence length="222" mass="24149">MPCPTFPSHATALIALRSVTRSQMGVPALESSADVPPQNLIRHRSLTDACADTLACMARAHSTRFTTSLWFTKLVQTMFDTLDTDGDGTLSQLETTVGIYTLYGAINRKLRARIQTPSREAIDKLFESVDADKNRQLDAGEFYNLCVVVTSSVTRDLLRAFLRDIVVLPLAIYATKKLLVRLRGSSPLLAAASALFSRVPAVVLVPLTRSSLVGVLASITVL</sequence>